<dbReference type="Proteomes" id="UP000027337">
    <property type="component" value="Unassembled WGS sequence"/>
</dbReference>
<proteinExistence type="predicted"/>
<accession>A0A061STB7</accession>
<dbReference type="PRINTS" id="PR00035">
    <property type="entry name" value="HTHGNTR"/>
</dbReference>
<dbReference type="Gene3D" id="1.10.10.10">
    <property type="entry name" value="Winged helix-like DNA-binding domain superfamily/Winged helix DNA-binding domain"/>
    <property type="match status" value="1"/>
</dbReference>
<reference evidence="5 6" key="1">
    <citation type="journal article" date="2014" name="Genome Announc.">
        <title>Draft Genome Sequences of Two Isolates of the Roseobacter Group, Sulfitobacter sp. Strains 3SOLIMAR09 and 1FIGIMAR09, from Harbors of Mallorca Island (Mediterranean Sea).</title>
        <authorList>
            <person name="Mas-Llado M."/>
            <person name="Pina-Villalonga J.M."/>
            <person name="Brunet-Galmes I."/>
            <person name="Nogales B."/>
            <person name="Bosch R."/>
        </authorList>
    </citation>
    <scope>NUCLEOTIDE SEQUENCE [LARGE SCALE GENOMIC DNA]</scope>
    <source>
        <strain evidence="5 6">1FIGIMAR09</strain>
    </source>
</reference>
<dbReference type="GO" id="GO:0003677">
    <property type="term" value="F:DNA binding"/>
    <property type="evidence" value="ECO:0007669"/>
    <property type="project" value="UniProtKB-KW"/>
</dbReference>
<dbReference type="InterPro" id="IPR008920">
    <property type="entry name" value="TF_FadR/GntR_C"/>
</dbReference>
<organism evidence="5 6">
    <name type="scientific">Sulfitobacter mediterraneus</name>
    <dbReference type="NCBI Taxonomy" id="83219"/>
    <lineage>
        <taxon>Bacteria</taxon>
        <taxon>Pseudomonadati</taxon>
        <taxon>Pseudomonadota</taxon>
        <taxon>Alphaproteobacteria</taxon>
        <taxon>Rhodobacterales</taxon>
        <taxon>Roseobacteraceae</taxon>
        <taxon>Sulfitobacter</taxon>
    </lineage>
</organism>
<evidence type="ECO:0000259" key="4">
    <source>
        <dbReference type="PROSITE" id="PS50949"/>
    </source>
</evidence>
<feature type="domain" description="HTH gntR-type" evidence="4">
    <location>
        <begin position="9"/>
        <end position="77"/>
    </location>
</feature>
<dbReference type="Pfam" id="PF00392">
    <property type="entry name" value="GntR"/>
    <property type="match status" value="1"/>
</dbReference>
<dbReference type="InterPro" id="IPR000524">
    <property type="entry name" value="Tscrpt_reg_HTH_GntR"/>
</dbReference>
<dbReference type="EMBL" id="JEMU01000010">
    <property type="protein sequence ID" value="KAJ02629.1"/>
    <property type="molecule type" value="Genomic_DNA"/>
</dbReference>
<dbReference type="GO" id="GO:0003700">
    <property type="term" value="F:DNA-binding transcription factor activity"/>
    <property type="evidence" value="ECO:0007669"/>
    <property type="project" value="InterPro"/>
</dbReference>
<dbReference type="SUPFAM" id="SSF48008">
    <property type="entry name" value="GntR ligand-binding domain-like"/>
    <property type="match status" value="1"/>
</dbReference>
<name>A0A061STB7_9RHOB</name>
<dbReference type="AlphaFoldDB" id="A0A061STB7"/>
<gene>
    <name evidence="5" type="ORF">PM02_12670</name>
</gene>
<dbReference type="InterPro" id="IPR036388">
    <property type="entry name" value="WH-like_DNA-bd_sf"/>
</dbReference>
<dbReference type="Gene3D" id="1.20.120.530">
    <property type="entry name" value="GntR ligand-binding domain-like"/>
    <property type="match status" value="1"/>
</dbReference>
<dbReference type="PROSITE" id="PS50949">
    <property type="entry name" value="HTH_GNTR"/>
    <property type="match status" value="1"/>
</dbReference>
<keyword evidence="6" id="KW-1185">Reference proteome</keyword>
<dbReference type="InterPro" id="IPR036390">
    <property type="entry name" value="WH_DNA-bd_sf"/>
</dbReference>
<keyword evidence="1" id="KW-0805">Transcription regulation</keyword>
<dbReference type="eggNOG" id="COG2186">
    <property type="taxonomic scope" value="Bacteria"/>
</dbReference>
<dbReference type="SUPFAM" id="SSF46785">
    <property type="entry name" value="Winged helix' DNA-binding domain"/>
    <property type="match status" value="1"/>
</dbReference>
<comment type="caution">
    <text evidence="5">The sequence shown here is derived from an EMBL/GenBank/DDBJ whole genome shotgun (WGS) entry which is preliminary data.</text>
</comment>
<protein>
    <submittedName>
        <fullName evidence="5">GntR family transcriptional regulator</fullName>
    </submittedName>
</protein>
<dbReference type="SMART" id="SM00345">
    <property type="entry name" value="HTH_GNTR"/>
    <property type="match status" value="1"/>
</dbReference>
<evidence type="ECO:0000256" key="1">
    <source>
        <dbReference type="ARBA" id="ARBA00023015"/>
    </source>
</evidence>
<evidence type="ECO:0000313" key="6">
    <source>
        <dbReference type="Proteomes" id="UP000027337"/>
    </source>
</evidence>
<dbReference type="InterPro" id="IPR011711">
    <property type="entry name" value="GntR_C"/>
</dbReference>
<keyword evidence="3" id="KW-0804">Transcription</keyword>
<sequence>MGLGLLQIPKLHDHIEEQIIDLVVTGEFKPGDRLPAERDLAQRYGVGRGSVRQAVVALELDGVLDVRMSSGIYIAEQGVKQAYRRPAMRTGGMPPLDVIQARRAVEGETAALAAGHAGADEIAQVRHAFHELTENESRYDLRHPADRRFHAAIAMASGNKALALTVQELWEMQRGKLYMRMEDHFASAGMRVHAVADHENILKCIEAGDSYRARQAMHQHLDRLYMNLANAPYPRRDPQADPSIEVAADG</sequence>
<dbReference type="STRING" id="83219.PM02_12670"/>
<dbReference type="Pfam" id="PF07729">
    <property type="entry name" value="FCD"/>
    <property type="match status" value="1"/>
</dbReference>
<evidence type="ECO:0000256" key="2">
    <source>
        <dbReference type="ARBA" id="ARBA00023125"/>
    </source>
</evidence>
<dbReference type="CDD" id="cd07377">
    <property type="entry name" value="WHTH_GntR"/>
    <property type="match status" value="1"/>
</dbReference>
<evidence type="ECO:0000313" key="5">
    <source>
        <dbReference type="EMBL" id="KAJ02629.1"/>
    </source>
</evidence>
<keyword evidence="2" id="KW-0238">DNA-binding</keyword>
<evidence type="ECO:0000256" key="3">
    <source>
        <dbReference type="ARBA" id="ARBA00023163"/>
    </source>
</evidence>
<dbReference type="PANTHER" id="PTHR43537">
    <property type="entry name" value="TRANSCRIPTIONAL REGULATOR, GNTR FAMILY"/>
    <property type="match status" value="1"/>
</dbReference>
<dbReference type="SMART" id="SM00895">
    <property type="entry name" value="FCD"/>
    <property type="match status" value="1"/>
</dbReference>
<dbReference type="PANTHER" id="PTHR43537:SF5">
    <property type="entry name" value="UXU OPERON TRANSCRIPTIONAL REGULATOR"/>
    <property type="match status" value="1"/>
</dbReference>
<dbReference type="RefSeq" id="WP_051584160.1">
    <property type="nucleotide sequence ID" value="NZ_JEMU01000010.1"/>
</dbReference>